<reference evidence="1" key="1">
    <citation type="submission" date="2022-03" db="EMBL/GenBank/DDBJ databases">
        <title>Genomic analyses of argali, domestic sheep and their hybrids provide insights into chromosomal evolution, heterosis and genetic basis of agronomic traits.</title>
        <authorList>
            <person name="Li M."/>
        </authorList>
    </citation>
    <scope>NUCLEOTIDE SEQUENCE</scope>
    <source>
        <strain evidence="1">CAU-MHL-2022a</strain>
        <tissue evidence="1">Skin</tissue>
    </source>
</reference>
<comment type="caution">
    <text evidence="1">The sequence shown here is derived from an EMBL/GenBank/DDBJ whole genome shotgun (WGS) entry which is preliminary data.</text>
</comment>
<accession>A0AAD4U4N8</accession>
<evidence type="ECO:0000313" key="1">
    <source>
        <dbReference type="EMBL" id="KAI4537929.1"/>
    </source>
</evidence>
<dbReference type="EMBL" id="JAKZEL010000013">
    <property type="protein sequence ID" value="KAI4537929.1"/>
    <property type="molecule type" value="Genomic_DNA"/>
</dbReference>
<organism evidence="1 2">
    <name type="scientific">Ovis ammon polii</name>
    <dbReference type="NCBI Taxonomy" id="230172"/>
    <lineage>
        <taxon>Eukaryota</taxon>
        <taxon>Metazoa</taxon>
        <taxon>Chordata</taxon>
        <taxon>Craniata</taxon>
        <taxon>Vertebrata</taxon>
        <taxon>Euteleostomi</taxon>
        <taxon>Mammalia</taxon>
        <taxon>Eutheria</taxon>
        <taxon>Laurasiatheria</taxon>
        <taxon>Artiodactyla</taxon>
        <taxon>Ruminantia</taxon>
        <taxon>Pecora</taxon>
        <taxon>Bovidae</taxon>
        <taxon>Caprinae</taxon>
        <taxon>Ovis</taxon>
    </lineage>
</organism>
<protein>
    <submittedName>
        <fullName evidence="1">Uncharacterized protein</fullName>
    </submittedName>
</protein>
<sequence length="171" mass="19435">MAWLRDSSTMAKRKRVSSPEAKFCGLYLLKPSFVALQEKTTWEILGSYKNGRRASSWDGHFPSTEKASDSHTCPPLWPRFEARKARSMKHNLVQLSSSEIHACSCPNGAVILSSKPDFSSYSPAERQQMTYFYKQSMFVLSVSTEIKKVKPNFAKPEVLPKESHYKHLTGK</sequence>
<evidence type="ECO:0000313" key="2">
    <source>
        <dbReference type="Proteomes" id="UP001214576"/>
    </source>
</evidence>
<name>A0AAD4U4N8_OVIAM</name>
<proteinExistence type="predicted"/>
<dbReference type="AlphaFoldDB" id="A0AAD4U4N8"/>
<dbReference type="Proteomes" id="UP001214576">
    <property type="component" value="Unassembled WGS sequence"/>
</dbReference>
<keyword evidence="2" id="KW-1185">Reference proteome</keyword>
<gene>
    <name evidence="1" type="ORF">MG293_011332</name>
</gene>